<name>A0A0C4YAL1_9BURK</name>
<evidence type="ECO:0000313" key="1">
    <source>
        <dbReference type="EMBL" id="AJG19289.1"/>
    </source>
</evidence>
<dbReference type="KEGG" id="cbw:RR42_m1894"/>
<dbReference type="EMBL" id="CP010536">
    <property type="protein sequence ID" value="AJG19289.1"/>
    <property type="molecule type" value="Genomic_DNA"/>
</dbReference>
<dbReference type="Proteomes" id="UP000031843">
    <property type="component" value="Chromosome main"/>
</dbReference>
<reference evidence="1 2" key="1">
    <citation type="journal article" date="2015" name="Genome Announc.">
        <title>Complete Genome Sequence of Cupriavidus basilensis 4G11, Isolated from the Oak Ridge Field Research Center Site.</title>
        <authorList>
            <person name="Ray J."/>
            <person name="Waters R.J."/>
            <person name="Skerker J.M."/>
            <person name="Kuehl J.V."/>
            <person name="Price M.N."/>
            <person name="Huang J."/>
            <person name="Chakraborty R."/>
            <person name="Arkin A.P."/>
            <person name="Deutschbauer A."/>
        </authorList>
    </citation>
    <scope>NUCLEOTIDE SEQUENCE [LARGE SCALE GENOMIC DNA]</scope>
    <source>
        <strain evidence="1">4G11</strain>
    </source>
</reference>
<dbReference type="AlphaFoldDB" id="A0A0C4YAL1"/>
<protein>
    <submittedName>
        <fullName evidence="1">Uncharacterized protein</fullName>
    </submittedName>
</protein>
<organism evidence="1 2">
    <name type="scientific">Cupriavidus basilensis</name>
    <dbReference type="NCBI Taxonomy" id="68895"/>
    <lineage>
        <taxon>Bacteria</taxon>
        <taxon>Pseudomonadati</taxon>
        <taxon>Pseudomonadota</taxon>
        <taxon>Betaproteobacteria</taxon>
        <taxon>Burkholderiales</taxon>
        <taxon>Burkholderiaceae</taxon>
        <taxon>Cupriavidus</taxon>
    </lineage>
</organism>
<proteinExistence type="predicted"/>
<gene>
    <name evidence="1" type="ORF">RR42_m1894</name>
</gene>
<evidence type="ECO:0000313" key="2">
    <source>
        <dbReference type="Proteomes" id="UP000031843"/>
    </source>
</evidence>
<sequence length="107" mass="11367">MYRTFVAHGCVSIVVVGNRRRAMRVARVNVWRGLRAGRKPHDPCQRGQQTKVDDEGAACAAAQRGEGSGAGRVKRGQRGISAAIQHDAGDGLASYGAASVRRPGSIR</sequence>
<keyword evidence="2" id="KW-1185">Reference proteome</keyword>
<accession>A0A0C4YAL1</accession>